<dbReference type="GO" id="GO:0016740">
    <property type="term" value="F:transferase activity"/>
    <property type="evidence" value="ECO:0007669"/>
    <property type="project" value="UniProtKB-KW"/>
</dbReference>
<keyword evidence="3" id="KW-1185">Reference proteome</keyword>
<proteinExistence type="predicted"/>
<dbReference type="Gene3D" id="3.90.550.10">
    <property type="entry name" value="Spore Coat Polysaccharide Biosynthesis Protein SpsA, Chain A"/>
    <property type="match status" value="1"/>
</dbReference>
<dbReference type="InterPro" id="IPR001173">
    <property type="entry name" value="Glyco_trans_2-like"/>
</dbReference>
<dbReference type="GO" id="GO:0044010">
    <property type="term" value="P:single-species biofilm formation"/>
    <property type="evidence" value="ECO:0007669"/>
    <property type="project" value="TreeGrafter"/>
</dbReference>
<dbReference type="RefSeq" id="WP_127061175.1">
    <property type="nucleotide sequence ID" value="NZ_RZHF01000009.1"/>
</dbReference>
<dbReference type="PANTHER" id="PTHR43685">
    <property type="entry name" value="GLYCOSYLTRANSFERASE"/>
    <property type="match status" value="1"/>
</dbReference>
<dbReference type="Proteomes" id="UP000287023">
    <property type="component" value="Unassembled WGS sequence"/>
</dbReference>
<dbReference type="EMBL" id="RZHF01000009">
    <property type="protein sequence ID" value="RUR32224.1"/>
    <property type="molecule type" value="Genomic_DNA"/>
</dbReference>
<dbReference type="Pfam" id="PF00535">
    <property type="entry name" value="Glycos_transf_2"/>
    <property type="match status" value="1"/>
</dbReference>
<gene>
    <name evidence="2" type="ORF">ELY38_07920</name>
</gene>
<evidence type="ECO:0000313" key="2">
    <source>
        <dbReference type="EMBL" id="RUR32224.1"/>
    </source>
</evidence>
<reference evidence="2 3" key="1">
    <citation type="submission" date="2018-12" db="EMBL/GenBank/DDBJ databases">
        <title>three novel Halomonas strain isolated from plants.</title>
        <authorList>
            <person name="Sun C."/>
        </authorList>
    </citation>
    <scope>NUCLEOTIDE SEQUENCE [LARGE SCALE GENOMIC DNA]</scope>
    <source>
        <strain evidence="2 3">JCM 18142</strain>
    </source>
</reference>
<keyword evidence="2" id="KW-0808">Transferase</keyword>
<name>A0A3S0XX44_9GAMM</name>
<evidence type="ECO:0000313" key="3">
    <source>
        <dbReference type="Proteomes" id="UP000287023"/>
    </source>
</evidence>
<organism evidence="2 3">
    <name type="scientific">Vreelandella nanhaiensis</name>
    <dbReference type="NCBI Taxonomy" id="1258546"/>
    <lineage>
        <taxon>Bacteria</taxon>
        <taxon>Pseudomonadati</taxon>
        <taxon>Pseudomonadota</taxon>
        <taxon>Gammaproteobacteria</taxon>
        <taxon>Oceanospirillales</taxon>
        <taxon>Halomonadaceae</taxon>
        <taxon>Vreelandella</taxon>
    </lineage>
</organism>
<sequence length="318" mass="36215">MSSKDLRVACVVPTYNDVLCLTRLLDSLAVQDAEFDLLIVDSSSSDGTTELAKARSPHVVVISSEEFNHGATRQKMVDAYPNYDIYIFLTQDVYLEDKKILNKIKDAFTDPEVAAVCGRQLPHYDANLLAQHARLFNYPDKTQMISKNDISYLGIKAAFISNSFSAYRRCALKHVSGFPEHVILSEDMYVAAKLILADYKLVYLADATCRHSHNYTLIEEFGRYFDIGVFHARESWIQKEFGGVRGEGVKYMMSELKFLGVNNFHLWPFAILRNALKFLAFKLGEYEAYLPISIKRKIGMHKRYWNGPFAKEGPSQCS</sequence>
<dbReference type="SUPFAM" id="SSF53448">
    <property type="entry name" value="Nucleotide-diphospho-sugar transferases"/>
    <property type="match status" value="1"/>
</dbReference>
<dbReference type="PANTHER" id="PTHR43685:SF13">
    <property type="entry name" value="O ANTIGEN BIOSYNTHESIS RHAMNOSYLTRANSFERASE RFBN"/>
    <property type="match status" value="1"/>
</dbReference>
<comment type="caution">
    <text evidence="2">The sequence shown here is derived from an EMBL/GenBank/DDBJ whole genome shotgun (WGS) entry which is preliminary data.</text>
</comment>
<dbReference type="InterPro" id="IPR029044">
    <property type="entry name" value="Nucleotide-diphossugar_trans"/>
</dbReference>
<protein>
    <submittedName>
        <fullName evidence="2">Glycosyltransferase</fullName>
    </submittedName>
</protein>
<accession>A0A3S0XX44</accession>
<dbReference type="OrthoDB" id="9790005at2"/>
<dbReference type="InterPro" id="IPR050834">
    <property type="entry name" value="Glycosyltransf_2"/>
</dbReference>
<dbReference type="AlphaFoldDB" id="A0A3S0XX44"/>
<feature type="domain" description="Glycosyltransferase 2-like" evidence="1">
    <location>
        <begin position="11"/>
        <end position="174"/>
    </location>
</feature>
<evidence type="ECO:0000259" key="1">
    <source>
        <dbReference type="Pfam" id="PF00535"/>
    </source>
</evidence>